<dbReference type="Pfam" id="PF08335">
    <property type="entry name" value="GlnD_UR_UTase"/>
    <property type="match status" value="1"/>
</dbReference>
<comment type="cofactor">
    <cofactor evidence="7">
        <name>Mg(2+)</name>
        <dbReference type="ChEBI" id="CHEBI:18420"/>
    </cofactor>
</comment>
<feature type="domain" description="ACT" evidence="9">
    <location>
        <begin position="611"/>
        <end position="691"/>
    </location>
</feature>
<name>A0ABT6C4X2_9MICO</name>
<dbReference type="PROSITE" id="PS51831">
    <property type="entry name" value="HD"/>
    <property type="match status" value="1"/>
</dbReference>
<feature type="compositionally biased region" description="Basic and acidic residues" evidence="8">
    <location>
        <begin position="681"/>
        <end position="690"/>
    </location>
</feature>
<dbReference type="InterPro" id="IPR002912">
    <property type="entry name" value="ACT_dom"/>
</dbReference>
<dbReference type="InterPro" id="IPR002934">
    <property type="entry name" value="Polymerase_NTP_transf_dom"/>
</dbReference>
<dbReference type="Pfam" id="PF01966">
    <property type="entry name" value="HD"/>
    <property type="match status" value="1"/>
</dbReference>
<keyword evidence="5 7" id="KW-0460">Magnesium</keyword>
<dbReference type="SMART" id="SM00471">
    <property type="entry name" value="HDc"/>
    <property type="match status" value="1"/>
</dbReference>
<keyword evidence="6 7" id="KW-0511">Multifunctional enzyme</keyword>
<feature type="domain" description="HD" evidence="10">
    <location>
        <begin position="425"/>
        <end position="534"/>
    </location>
</feature>
<gene>
    <name evidence="7" type="primary">glnD</name>
    <name evidence="11" type="ORF">P4R38_06050</name>
</gene>
<evidence type="ECO:0000256" key="6">
    <source>
        <dbReference type="ARBA" id="ARBA00023268"/>
    </source>
</evidence>
<keyword evidence="12" id="KW-1185">Reference proteome</keyword>
<feature type="region of interest" description="Uridylyltransferase" evidence="7">
    <location>
        <begin position="1"/>
        <end position="310"/>
    </location>
</feature>
<evidence type="ECO:0000256" key="3">
    <source>
        <dbReference type="ARBA" id="ARBA00022737"/>
    </source>
</evidence>
<proteinExistence type="inferred from homology"/>
<dbReference type="InterPro" id="IPR003607">
    <property type="entry name" value="HD/PDEase_dom"/>
</dbReference>
<organism evidence="11 12">
    <name type="scientific">Luteipulveratus flavus</name>
    <dbReference type="NCBI Taxonomy" id="3031728"/>
    <lineage>
        <taxon>Bacteria</taxon>
        <taxon>Bacillati</taxon>
        <taxon>Actinomycetota</taxon>
        <taxon>Actinomycetes</taxon>
        <taxon>Micrococcales</taxon>
        <taxon>Dermacoccaceae</taxon>
        <taxon>Luteipulveratus</taxon>
    </lineage>
</organism>
<dbReference type="PANTHER" id="PTHR47320:SF1">
    <property type="entry name" value="BIFUNCTIONAL URIDYLYLTRANSFERASE_URIDYLYL-REMOVING ENZYME"/>
    <property type="match status" value="1"/>
</dbReference>
<comment type="similarity">
    <text evidence="7">Belongs to the GlnD family.</text>
</comment>
<feature type="region of interest" description="Disordered" evidence="8">
    <location>
        <begin position="674"/>
        <end position="703"/>
    </location>
</feature>
<dbReference type="CDD" id="cd04899">
    <property type="entry name" value="ACT_ACR-UUR-like_2"/>
    <property type="match status" value="1"/>
</dbReference>
<comment type="caution">
    <text evidence="11">The sequence shown here is derived from an EMBL/GenBank/DDBJ whole genome shotgun (WGS) entry which is preliminary data.</text>
</comment>
<comment type="domain">
    <text evidence="7">Has four distinct domains: an N-terminal nucleotidyltransferase (NT) domain responsible for UTase activity, a central HD domain that encodes UR activity, and two C-terminal ACT domains that seem to have a role in glutamine sensing.</text>
</comment>
<evidence type="ECO:0000256" key="4">
    <source>
        <dbReference type="ARBA" id="ARBA00022801"/>
    </source>
</evidence>
<comment type="catalytic activity">
    <reaction evidence="7">
        <text>[protein-PII]-L-tyrosine + UTP = [protein-PII]-uridylyl-L-tyrosine + diphosphate</text>
        <dbReference type="Rhea" id="RHEA:13673"/>
        <dbReference type="Rhea" id="RHEA-COMP:12147"/>
        <dbReference type="Rhea" id="RHEA-COMP:12148"/>
        <dbReference type="ChEBI" id="CHEBI:33019"/>
        <dbReference type="ChEBI" id="CHEBI:46398"/>
        <dbReference type="ChEBI" id="CHEBI:46858"/>
        <dbReference type="ChEBI" id="CHEBI:90602"/>
        <dbReference type="EC" id="2.7.7.59"/>
    </reaction>
</comment>
<evidence type="ECO:0000256" key="8">
    <source>
        <dbReference type="SAM" id="MobiDB-lite"/>
    </source>
</evidence>
<sequence length="790" mass="85414">MDTSALDTTTRLDLAATRDFTRPGAGRERRRRLTEHSRRWLSEVWDTGAREVLGAREEGVALAAVGSLARGDSGPLSDVDLVLLHDGRSIRGEDVTALAERIWYPVWDSGARLDHSVRTLGECRQVAAQDLSAAVGLLDLEWIAGDPVVVSGVRQSIAHDWRSNARKRLPELVETMRQRHERHGDLTTSIEPDLKEARGGLRDMTLLRALTAAWLADRPHGEVDAAHDRLLDVRDALHVVTGRGRDRLGREDQDAVAALLGHPDADAMLTGVVSSARAVSFALDSTMRRSSQSQRARTLRVGPRRPVLIPLGYGLFEHDGEVVLGRGLIPSGEPLLLLRAAAAAARRELPLGPTTVANLTRDVGPLPTPWPDAVRDAFLDLLASGPGLVQVWEALDMSGVIGRWIPEWKAVRSRPQRNAVHRYTVDRHLVETVVEAAARRREVDRADLLLVTALLHDIGKIAGVHDHAVEGAPVAATIAARMGFSAEDVDAVELLVREHLSLIDLATRRDPQDPQTVRALVATVEERADLLEHLRTLTEADALAAGPTAWTSWRARLVQELTARAREMLSGRRVVPAEPSDASEVLTPVALENLLVGDPYVTVSVIDGGARVDVADRDRLGLFADTAGLLAAYGAVVRSARLRTHDGLAADTWYVEVPDGDLPSPEAFARGLRQLSTGDRGPLRSLERRGSGAQRRPGEAGARATVVPDASDDATVLEVRAADRPGLLRDIGMTFARFGLGVRSAHVATYAGQTLDTFYVTGAGDRPVAPPMVAQLIGALMDACDGVVSR</sequence>
<dbReference type="EC" id="2.7.7.59" evidence="7"/>
<dbReference type="SUPFAM" id="SSF81301">
    <property type="entry name" value="Nucleotidyltransferase"/>
    <property type="match status" value="1"/>
</dbReference>
<dbReference type="PIRSF" id="PIRSF006288">
    <property type="entry name" value="PII_uridyltransf"/>
    <property type="match status" value="1"/>
</dbReference>
<dbReference type="Pfam" id="PF01909">
    <property type="entry name" value="NTP_transf_2"/>
    <property type="match status" value="1"/>
</dbReference>
<dbReference type="Gene3D" id="1.10.3090.10">
    <property type="entry name" value="cca-adding enzyme, domain 2"/>
    <property type="match status" value="1"/>
</dbReference>
<dbReference type="SUPFAM" id="SSF81593">
    <property type="entry name" value="Nucleotidyltransferase substrate binding subunit/domain"/>
    <property type="match status" value="1"/>
</dbReference>
<dbReference type="PROSITE" id="PS51671">
    <property type="entry name" value="ACT"/>
    <property type="match status" value="2"/>
</dbReference>
<dbReference type="InterPro" id="IPR010043">
    <property type="entry name" value="UTase/UR"/>
</dbReference>
<dbReference type="CDD" id="cd04873">
    <property type="entry name" value="ACT_UUR-ACR-like"/>
    <property type="match status" value="1"/>
</dbReference>
<accession>A0ABT6C4X2</accession>
<dbReference type="EC" id="3.1.4.-" evidence="7"/>
<reference evidence="11 12" key="1">
    <citation type="submission" date="2023-03" db="EMBL/GenBank/DDBJ databases">
        <title>YIM 133296 draft genome.</title>
        <authorList>
            <person name="Xiong L."/>
        </authorList>
    </citation>
    <scope>NUCLEOTIDE SEQUENCE [LARGE SCALE GENOMIC DNA]</scope>
    <source>
        <strain evidence="11 12">YIM 133296</strain>
    </source>
</reference>
<dbReference type="EMBL" id="JAROAV010000021">
    <property type="protein sequence ID" value="MDF8263800.1"/>
    <property type="molecule type" value="Genomic_DNA"/>
</dbReference>
<feature type="domain" description="ACT" evidence="9">
    <location>
        <begin position="716"/>
        <end position="790"/>
    </location>
</feature>
<dbReference type="PANTHER" id="PTHR47320">
    <property type="entry name" value="BIFUNCTIONAL URIDYLYLTRANSFERASE/URIDYLYL-REMOVING ENZYME"/>
    <property type="match status" value="1"/>
</dbReference>
<dbReference type="SUPFAM" id="SSF55021">
    <property type="entry name" value="ACT-like"/>
    <property type="match status" value="2"/>
</dbReference>
<evidence type="ECO:0000256" key="1">
    <source>
        <dbReference type="ARBA" id="ARBA00022679"/>
    </source>
</evidence>
<dbReference type="SUPFAM" id="SSF109604">
    <property type="entry name" value="HD-domain/PDEase-like"/>
    <property type="match status" value="1"/>
</dbReference>
<evidence type="ECO:0000256" key="2">
    <source>
        <dbReference type="ARBA" id="ARBA00022695"/>
    </source>
</evidence>
<dbReference type="InterPro" id="IPR043519">
    <property type="entry name" value="NT_sf"/>
</dbReference>
<dbReference type="CDD" id="cd00077">
    <property type="entry name" value="HDc"/>
    <property type="match status" value="1"/>
</dbReference>
<keyword evidence="3" id="KW-0677">Repeat</keyword>
<dbReference type="GO" id="GO:0008773">
    <property type="term" value="F:[protein-PII] uridylyltransferase activity"/>
    <property type="evidence" value="ECO:0007669"/>
    <property type="project" value="UniProtKB-EC"/>
</dbReference>
<evidence type="ECO:0000313" key="12">
    <source>
        <dbReference type="Proteomes" id="UP001528912"/>
    </source>
</evidence>
<evidence type="ECO:0000259" key="9">
    <source>
        <dbReference type="PROSITE" id="PS51671"/>
    </source>
</evidence>
<comment type="caution">
    <text evidence="7">Lacks conserved residue(s) required for the propagation of feature annotation.</text>
</comment>
<dbReference type="InterPro" id="IPR045865">
    <property type="entry name" value="ACT-like_dom_sf"/>
</dbReference>
<dbReference type="Proteomes" id="UP001528912">
    <property type="component" value="Unassembled WGS sequence"/>
</dbReference>
<keyword evidence="4 7" id="KW-0378">Hydrolase</keyword>
<evidence type="ECO:0000313" key="11">
    <source>
        <dbReference type="EMBL" id="MDF8263800.1"/>
    </source>
</evidence>
<dbReference type="HAMAP" id="MF_00277">
    <property type="entry name" value="PII_uridylyl_transf"/>
    <property type="match status" value="1"/>
</dbReference>
<dbReference type="InterPro" id="IPR013546">
    <property type="entry name" value="PII_UdlTrfase/GS_AdlTrfase"/>
</dbReference>
<evidence type="ECO:0000256" key="5">
    <source>
        <dbReference type="ARBA" id="ARBA00022842"/>
    </source>
</evidence>
<evidence type="ECO:0000259" key="10">
    <source>
        <dbReference type="PROSITE" id="PS51831"/>
    </source>
</evidence>
<protein>
    <recommendedName>
        <fullName evidence="7">Bifunctional uridylyltransferase/uridylyl-removing enzyme</fullName>
        <shortName evidence="7">UTase/UR</shortName>
    </recommendedName>
    <alternativeName>
        <fullName evidence="7">Bifunctional [protein-PII] modification enzyme</fullName>
    </alternativeName>
    <alternativeName>
        <fullName evidence="7">Bifunctional nitrogen sensor protein</fullName>
    </alternativeName>
    <domain>
        <recommendedName>
            <fullName evidence="7">[Protein-PII] uridylyltransferase</fullName>
            <shortName evidence="7">PII uridylyltransferase</shortName>
            <shortName evidence="7">UTase</shortName>
            <ecNumber evidence="7">2.7.7.59</ecNumber>
        </recommendedName>
    </domain>
    <domain>
        <recommendedName>
            <fullName evidence="7">[Protein-PII]-UMP uridylyl-removing enzyme</fullName>
            <shortName evidence="7">UR</shortName>
            <ecNumber evidence="7">3.1.4.-</ecNumber>
        </recommendedName>
    </domain>
</protein>
<dbReference type="InterPro" id="IPR006674">
    <property type="entry name" value="HD_domain"/>
</dbReference>
<comment type="function">
    <text evidence="7">Modifies, by uridylylation and deuridylylation, the PII regulatory proteins (GlnB and homologs), in response to the nitrogen status of the cell that GlnD senses through the glutamine level. Under low glutamine levels, catalyzes the conversion of the PII proteins and UTP to PII-UMP and PPi, while under higher glutamine levels, GlnD hydrolyzes PII-UMP to PII and UMP (deuridylylation). Thus, controls uridylylation state and activity of the PII proteins, and plays an important role in the regulation of nitrogen metabolism.</text>
</comment>
<comment type="activity regulation">
    <text evidence="7">Uridylyltransferase (UTase) activity is inhibited by glutamine, while glutamine activates uridylyl-removing (UR) activity.</text>
</comment>
<comment type="catalytic activity">
    <reaction evidence="7">
        <text>[protein-PII]-uridylyl-L-tyrosine + H2O = [protein-PII]-L-tyrosine + UMP + H(+)</text>
        <dbReference type="Rhea" id="RHEA:48600"/>
        <dbReference type="Rhea" id="RHEA-COMP:12147"/>
        <dbReference type="Rhea" id="RHEA-COMP:12148"/>
        <dbReference type="ChEBI" id="CHEBI:15377"/>
        <dbReference type="ChEBI" id="CHEBI:15378"/>
        <dbReference type="ChEBI" id="CHEBI:46858"/>
        <dbReference type="ChEBI" id="CHEBI:57865"/>
        <dbReference type="ChEBI" id="CHEBI:90602"/>
    </reaction>
</comment>
<evidence type="ECO:0000256" key="7">
    <source>
        <dbReference type="HAMAP-Rule" id="MF_00277"/>
    </source>
</evidence>
<keyword evidence="2 7" id="KW-0548">Nucleotidyltransferase</keyword>
<dbReference type="NCBIfam" id="NF002895">
    <property type="entry name" value="PRK03381.1"/>
    <property type="match status" value="1"/>
</dbReference>
<keyword evidence="1 7" id="KW-0808">Transferase</keyword>
<dbReference type="RefSeq" id="WP_277191448.1">
    <property type="nucleotide sequence ID" value="NZ_JAROAV010000021.1"/>
</dbReference>